<accession>A0A327PIP2</accession>
<proteinExistence type="predicted"/>
<evidence type="ECO:0000313" key="1">
    <source>
        <dbReference type="EMBL" id="RAI91367.1"/>
    </source>
</evidence>
<sequence>MVLGSTYNHIRLNISYLLFIKNLNKNNRNKIGYQILSFGSRNAINS</sequence>
<protein>
    <submittedName>
        <fullName evidence="1">Uncharacterized protein</fullName>
    </submittedName>
</protein>
<reference evidence="1 2" key="1">
    <citation type="submission" date="2018-06" db="EMBL/GenBank/DDBJ databases">
        <title>Genomic Encyclopedia of Archaeal and Bacterial Type Strains, Phase II (KMG-II): from individual species to whole genera.</title>
        <authorList>
            <person name="Goeker M."/>
        </authorList>
    </citation>
    <scope>NUCLEOTIDE SEQUENCE [LARGE SCALE GENOMIC DNA]</scope>
    <source>
        <strain evidence="1 2">DSM 23446</strain>
    </source>
</reference>
<evidence type="ECO:0000313" key="2">
    <source>
        <dbReference type="Proteomes" id="UP000249610"/>
    </source>
</evidence>
<comment type="caution">
    <text evidence="1">The sequence shown here is derived from an EMBL/GenBank/DDBJ whole genome shotgun (WGS) entry which is preliminary data.</text>
</comment>
<dbReference type="EMBL" id="QLLK01000004">
    <property type="protein sequence ID" value="RAI91367.1"/>
    <property type="molecule type" value="Genomic_DNA"/>
</dbReference>
<dbReference type="Proteomes" id="UP000249610">
    <property type="component" value="Unassembled WGS sequence"/>
</dbReference>
<name>A0A327PIP2_9BACT</name>
<gene>
    <name evidence="1" type="ORF">LV83_01552</name>
</gene>
<dbReference type="AlphaFoldDB" id="A0A327PIP2"/>
<organism evidence="1 2">
    <name type="scientific">Algoriphagus yeomjeoni</name>
    <dbReference type="NCBI Taxonomy" id="291403"/>
    <lineage>
        <taxon>Bacteria</taxon>
        <taxon>Pseudomonadati</taxon>
        <taxon>Bacteroidota</taxon>
        <taxon>Cytophagia</taxon>
        <taxon>Cytophagales</taxon>
        <taxon>Cyclobacteriaceae</taxon>
        <taxon>Algoriphagus</taxon>
    </lineage>
</organism>
<keyword evidence="2" id="KW-1185">Reference proteome</keyword>